<gene>
    <name evidence="3" type="primary">LOC108072432</name>
</gene>
<feature type="domain" description="ARF7 effector protein C-terminal" evidence="1">
    <location>
        <begin position="26"/>
        <end position="116"/>
    </location>
</feature>
<protein>
    <submittedName>
        <fullName evidence="3">ARL14 effector protein isoform X1</fullName>
    </submittedName>
</protein>
<reference evidence="2" key="1">
    <citation type="submission" date="2025-05" db="UniProtKB">
        <authorList>
            <consortium name="RefSeq"/>
        </authorList>
    </citation>
    <scope>NUCLEOTIDE SEQUENCE [LARGE SCALE GENOMIC DNA]</scope>
    <source>
        <strain evidence="2">14028-0561.14</strain>
    </source>
</reference>
<sequence length="131" mass="15315">MNYCGFYLFIIMSSDKDPDYSIRRNLRQRQKKKCESIEQSIIDLDKNKRKTKKKGTFYGKNSAYDEYGNIRSNGLDICDCMNDECDGCWYACRCCGSTKCGPQCRSNRKFFYEGIIYDGKDLSITNKYVTK</sequence>
<proteinExistence type="predicted"/>
<reference evidence="3" key="2">
    <citation type="submission" date="2025-08" db="UniProtKB">
        <authorList>
            <consortium name="RefSeq"/>
        </authorList>
    </citation>
    <scope>IDENTIFICATION</scope>
    <source>
        <strain evidence="3">14028-0561.14</strain>
        <tissue evidence="3">Whole fly</tissue>
    </source>
</reference>
<dbReference type="PANTHER" id="PTHR46536">
    <property type="entry name" value="ARL14 EFFECTOR PROTEIN"/>
    <property type="match status" value="1"/>
</dbReference>
<accession>A0ABM3C792</accession>
<dbReference type="RefSeq" id="XP_041632458.1">
    <property type="nucleotide sequence ID" value="XM_041776524.2"/>
</dbReference>
<dbReference type="PANTHER" id="PTHR46536:SF3">
    <property type="entry name" value="ARF7 EFFECTOR PROTEIN C-TERMINAL DOMAIN-CONTAINING PROTEIN"/>
    <property type="match status" value="1"/>
</dbReference>
<keyword evidence="2" id="KW-1185">Reference proteome</keyword>
<organism evidence="2 3">
    <name type="scientific">Drosophila kikkawai</name>
    <name type="common">Fruit fly</name>
    <dbReference type="NCBI Taxonomy" id="30033"/>
    <lineage>
        <taxon>Eukaryota</taxon>
        <taxon>Metazoa</taxon>
        <taxon>Ecdysozoa</taxon>
        <taxon>Arthropoda</taxon>
        <taxon>Hexapoda</taxon>
        <taxon>Insecta</taxon>
        <taxon>Pterygota</taxon>
        <taxon>Neoptera</taxon>
        <taxon>Endopterygota</taxon>
        <taxon>Diptera</taxon>
        <taxon>Brachycera</taxon>
        <taxon>Muscomorpha</taxon>
        <taxon>Ephydroidea</taxon>
        <taxon>Drosophilidae</taxon>
        <taxon>Drosophila</taxon>
        <taxon>Sophophora</taxon>
    </lineage>
</organism>
<evidence type="ECO:0000313" key="2">
    <source>
        <dbReference type="Proteomes" id="UP001652661"/>
    </source>
</evidence>
<dbReference type="Proteomes" id="UP001652661">
    <property type="component" value="Chromosome 2L"/>
</dbReference>
<dbReference type="GeneID" id="108072432"/>
<name>A0ABM3C792_DROKI</name>
<evidence type="ECO:0000313" key="3">
    <source>
        <dbReference type="RefSeq" id="XP_041632458.1"/>
    </source>
</evidence>
<dbReference type="Pfam" id="PF14949">
    <property type="entry name" value="ARF7EP_C"/>
    <property type="match status" value="1"/>
</dbReference>
<evidence type="ECO:0000259" key="1">
    <source>
        <dbReference type="Pfam" id="PF14949"/>
    </source>
</evidence>
<dbReference type="InterPro" id="IPR029264">
    <property type="entry name" value="ARF7EP_C"/>
</dbReference>